<dbReference type="SUPFAM" id="SSF109854">
    <property type="entry name" value="DinB/YfiT-like putative metalloenzymes"/>
    <property type="match status" value="1"/>
</dbReference>
<protein>
    <recommendedName>
        <fullName evidence="2">Mini-circle protein</fullName>
    </recommendedName>
</protein>
<dbReference type="Gene3D" id="1.20.120.450">
    <property type="entry name" value="dinb family like domain"/>
    <property type="match status" value="1"/>
</dbReference>
<dbReference type="EMBL" id="CADCTI010000010">
    <property type="protein sequence ID" value="CAA9211541.1"/>
    <property type="molecule type" value="Genomic_DNA"/>
</dbReference>
<reference evidence="1" key="1">
    <citation type="submission" date="2020-02" db="EMBL/GenBank/DDBJ databases">
        <authorList>
            <person name="Meier V. D."/>
        </authorList>
    </citation>
    <scope>NUCLEOTIDE SEQUENCE</scope>
    <source>
        <strain evidence="1">AVDCRST_MAG57</strain>
    </source>
</reference>
<evidence type="ECO:0000313" key="1">
    <source>
        <dbReference type="EMBL" id="CAA9211541.1"/>
    </source>
</evidence>
<dbReference type="InterPro" id="IPR034660">
    <property type="entry name" value="DinB/YfiT-like"/>
</dbReference>
<dbReference type="InterPro" id="IPR007061">
    <property type="entry name" value="MST-like"/>
</dbReference>
<gene>
    <name evidence="1" type="ORF">AVDCRST_MAG57-81</name>
</gene>
<sequence>MPARPDHAEPGPIRDERELLLAWLDHQREAVIGKLADLDDEQARWTPEGALIPLLGIANHLTQVEWRWMDGMFRGAEVSRSEAEFAPGPELTVPDVVDRYRDRGRATEALVRTLPLTTSGTDGSGRDLRWVLLHLIEETARHAGHADATRELLDGTVGT</sequence>
<organism evidence="1">
    <name type="scientific">uncultured Blastococcus sp</name>
    <dbReference type="NCBI Taxonomy" id="217144"/>
    <lineage>
        <taxon>Bacteria</taxon>
        <taxon>Bacillati</taxon>
        <taxon>Actinomycetota</taxon>
        <taxon>Actinomycetes</taxon>
        <taxon>Geodermatophilales</taxon>
        <taxon>Geodermatophilaceae</taxon>
        <taxon>Blastococcus</taxon>
        <taxon>environmental samples</taxon>
    </lineage>
</organism>
<dbReference type="AlphaFoldDB" id="A0A6J4H1F8"/>
<accession>A0A6J4H1F8</accession>
<evidence type="ECO:0008006" key="2">
    <source>
        <dbReference type="Google" id="ProtNLM"/>
    </source>
</evidence>
<dbReference type="Pfam" id="PF04978">
    <property type="entry name" value="MST"/>
    <property type="match status" value="1"/>
</dbReference>
<proteinExistence type="predicted"/>
<name>A0A6J4H1F8_9ACTN</name>